<feature type="domain" description="Cellulase Ig-like" evidence="10">
    <location>
        <begin position="2"/>
        <end position="85"/>
    </location>
</feature>
<evidence type="ECO:0000256" key="4">
    <source>
        <dbReference type="ARBA" id="ARBA00023295"/>
    </source>
</evidence>
<feature type="compositionally biased region" description="Low complexity" evidence="8">
    <location>
        <begin position="608"/>
        <end position="620"/>
    </location>
</feature>
<evidence type="ECO:0000256" key="1">
    <source>
        <dbReference type="ARBA" id="ARBA00007072"/>
    </source>
</evidence>
<keyword evidence="7" id="KW-0136">Cellulose degradation</keyword>
<gene>
    <name evidence="11" type="ORF">FL583_28260</name>
</gene>
<dbReference type="OrthoDB" id="9808897at2"/>
<evidence type="ECO:0000256" key="6">
    <source>
        <dbReference type="PROSITE-ProRule" id="PRU10060"/>
    </source>
</evidence>
<dbReference type="Gene3D" id="1.50.10.10">
    <property type="match status" value="1"/>
</dbReference>
<feature type="compositionally biased region" description="Basic residues" evidence="8">
    <location>
        <begin position="598"/>
        <end position="607"/>
    </location>
</feature>
<evidence type="ECO:0000256" key="7">
    <source>
        <dbReference type="RuleBase" id="RU361166"/>
    </source>
</evidence>
<feature type="active site" evidence="6">
    <location>
        <position position="522"/>
    </location>
</feature>
<comment type="similarity">
    <text evidence="1 6 7">Belongs to the glycosyl hydrolase 9 (cellulase E) family.</text>
</comment>
<reference evidence="11 12" key="1">
    <citation type="submission" date="2019-07" db="EMBL/GenBank/DDBJ databases">
        <title>Cryptosporangium phraense sp. nov., isolated from plant litter.</title>
        <authorList>
            <person name="Suriyachadkun C."/>
        </authorList>
    </citation>
    <scope>NUCLEOTIDE SEQUENCE [LARGE SCALE GENOMIC DNA]</scope>
    <source>
        <strain evidence="11 12">A-T 5661</strain>
    </source>
</reference>
<dbReference type="CDD" id="cd02850">
    <property type="entry name" value="E_set_Cellulase_N"/>
    <property type="match status" value="1"/>
</dbReference>
<dbReference type="PANTHER" id="PTHR22298">
    <property type="entry name" value="ENDO-1,4-BETA-GLUCANASE"/>
    <property type="match status" value="1"/>
</dbReference>
<dbReference type="PROSITE" id="PS00698">
    <property type="entry name" value="GH9_3"/>
    <property type="match status" value="1"/>
</dbReference>
<dbReference type="SUPFAM" id="SSF48208">
    <property type="entry name" value="Six-hairpin glycosidases"/>
    <property type="match status" value="1"/>
</dbReference>
<comment type="catalytic activity">
    <reaction evidence="7">
        <text>Endohydrolysis of (1-&gt;4)-beta-D-glucosidic linkages in cellulose, lichenin and cereal beta-D-glucans.</text>
        <dbReference type="EC" id="3.2.1.4"/>
    </reaction>
</comment>
<evidence type="ECO:0000259" key="10">
    <source>
        <dbReference type="Pfam" id="PF02927"/>
    </source>
</evidence>
<evidence type="ECO:0000259" key="9">
    <source>
        <dbReference type="Pfam" id="PF00759"/>
    </source>
</evidence>
<dbReference type="InterPro" id="IPR012341">
    <property type="entry name" value="6hp_glycosidase-like_sf"/>
</dbReference>
<accession>A0A545AK67</accession>
<dbReference type="SUPFAM" id="SSF81296">
    <property type="entry name" value="E set domains"/>
    <property type="match status" value="1"/>
</dbReference>
<dbReference type="GO" id="GO:0030245">
    <property type="term" value="P:cellulose catabolic process"/>
    <property type="evidence" value="ECO:0007669"/>
    <property type="project" value="UniProtKB-KW"/>
</dbReference>
<dbReference type="InterPro" id="IPR001701">
    <property type="entry name" value="Glyco_hydro_9"/>
</dbReference>
<dbReference type="InterPro" id="IPR013783">
    <property type="entry name" value="Ig-like_fold"/>
</dbReference>
<evidence type="ECO:0000313" key="12">
    <source>
        <dbReference type="Proteomes" id="UP000317982"/>
    </source>
</evidence>
<keyword evidence="2 6" id="KW-0378">Hydrolase</keyword>
<dbReference type="Proteomes" id="UP000317982">
    <property type="component" value="Unassembled WGS sequence"/>
</dbReference>
<name>A0A545AK67_9ACTN</name>
<dbReference type="InterPro" id="IPR014756">
    <property type="entry name" value="Ig_E-set"/>
</dbReference>
<evidence type="ECO:0000256" key="3">
    <source>
        <dbReference type="ARBA" id="ARBA00023277"/>
    </source>
</evidence>
<evidence type="ECO:0000256" key="2">
    <source>
        <dbReference type="ARBA" id="ARBA00022801"/>
    </source>
</evidence>
<evidence type="ECO:0000256" key="5">
    <source>
        <dbReference type="ARBA" id="ARBA00023326"/>
    </source>
</evidence>
<dbReference type="EMBL" id="VIRS01000023">
    <property type="protein sequence ID" value="TQS41726.1"/>
    <property type="molecule type" value="Genomic_DNA"/>
</dbReference>
<feature type="region of interest" description="Disordered" evidence="8">
    <location>
        <begin position="565"/>
        <end position="620"/>
    </location>
</feature>
<dbReference type="AlphaFoldDB" id="A0A545AK67"/>
<dbReference type="Pfam" id="PF00759">
    <property type="entry name" value="Glyco_hydro_9"/>
    <property type="match status" value="1"/>
</dbReference>
<keyword evidence="4 6" id="KW-0326">Glycosidase</keyword>
<feature type="active site" evidence="6">
    <location>
        <position position="531"/>
    </location>
</feature>
<dbReference type="GO" id="GO:0008810">
    <property type="term" value="F:cellulase activity"/>
    <property type="evidence" value="ECO:0007669"/>
    <property type="project" value="UniProtKB-EC"/>
</dbReference>
<evidence type="ECO:0000313" key="11">
    <source>
        <dbReference type="EMBL" id="TQS41726.1"/>
    </source>
</evidence>
<dbReference type="EC" id="3.2.1.4" evidence="7"/>
<dbReference type="Pfam" id="PF02927">
    <property type="entry name" value="CelD_N"/>
    <property type="match status" value="1"/>
</dbReference>
<dbReference type="InterPro" id="IPR033126">
    <property type="entry name" value="Glyco_hydro_9_Asp/Glu_AS"/>
</dbReference>
<proteinExistence type="inferred from homology"/>
<protein>
    <recommendedName>
        <fullName evidence="7">Endoglucanase</fullName>
        <ecNumber evidence="7">3.2.1.4</ecNumber>
    </recommendedName>
</protein>
<sequence>MTTRAVRVNQLGYPAGWPLRATVVTDVDRPRAWALRDPAGRTTAAGTTRPHGLDRAAGEVVHTLTSPPVSGEGTGWKLVVDDVESPPFALGRAAADAYRTLAADAARFIGLQRSGTLVAGRPAGHVDVPPNRGDGSVPCKRPDCPRRRFLLGCRGHDLRGGWYDAGDHGKYAVTTAVTVWLLQHAAERSGDTQLLDEARWGLEFLLDAQLPLTDPQAGLVFHAVHDVRWTGLPMRPDQDPEPRMARAPSTAATYGLAAVAAQAARVWEVHDPAFAGRCRTVSDIAWRAATHHPVVYATVAEANGTGGGPYDDDDVRDERYWAAAELAALTGAEEYRYAMLQAGLDPIEALRTGFDWRSVVPLGLLTQALSSGWTAASAATTARAALATVGSELLATIDAQGHGTPYAPDDGHYGWGSNARVLAHALTLGAAADHTGDHRYFAGELACLDHLLGRNASGVSQVTGYGTRAASRPHHRFYAQAVDPSYPPAPPGVVVGGPNSGLEDPVAAAELATAPPQKCWIDDPGSWATNEVTIGWNAALAVVSGHVAARLSLPVLTVGCARSARPAVRRGPVRRSAGSRGTPGRGRTAGHAAPARARCSRRPRRPSTARATATTARSPW</sequence>
<keyword evidence="12" id="KW-1185">Reference proteome</keyword>
<feature type="domain" description="Glycoside hydrolase family 9" evidence="9">
    <location>
        <begin position="98"/>
        <end position="543"/>
    </location>
</feature>
<keyword evidence="5 6" id="KW-0624">Polysaccharide degradation</keyword>
<evidence type="ECO:0000256" key="8">
    <source>
        <dbReference type="SAM" id="MobiDB-lite"/>
    </source>
</evidence>
<dbReference type="InterPro" id="IPR008928">
    <property type="entry name" value="6-hairpin_glycosidase_sf"/>
</dbReference>
<dbReference type="InterPro" id="IPR004197">
    <property type="entry name" value="Cellulase_Ig-like"/>
</dbReference>
<organism evidence="11 12">
    <name type="scientific">Cryptosporangium phraense</name>
    <dbReference type="NCBI Taxonomy" id="2593070"/>
    <lineage>
        <taxon>Bacteria</taxon>
        <taxon>Bacillati</taxon>
        <taxon>Actinomycetota</taxon>
        <taxon>Actinomycetes</taxon>
        <taxon>Cryptosporangiales</taxon>
        <taxon>Cryptosporangiaceae</taxon>
        <taxon>Cryptosporangium</taxon>
    </lineage>
</organism>
<dbReference type="Gene3D" id="2.60.40.10">
    <property type="entry name" value="Immunoglobulins"/>
    <property type="match status" value="1"/>
</dbReference>
<dbReference type="InParanoid" id="A0A545AK67"/>
<keyword evidence="3 6" id="KW-0119">Carbohydrate metabolism</keyword>
<comment type="caution">
    <text evidence="11">The sequence shown here is derived from an EMBL/GenBank/DDBJ whole genome shotgun (WGS) entry which is preliminary data.</text>
</comment>